<dbReference type="GO" id="GO:0036503">
    <property type="term" value="P:ERAD pathway"/>
    <property type="evidence" value="ECO:0007669"/>
    <property type="project" value="TreeGrafter"/>
</dbReference>
<gene>
    <name evidence="16" type="ORF">M408DRAFT_331870</name>
</gene>
<dbReference type="STRING" id="933852.A0A0C3AW64"/>
<dbReference type="SUPFAM" id="SSF53448">
    <property type="entry name" value="Nucleotide-diphospho-sugar transferases"/>
    <property type="match status" value="1"/>
</dbReference>
<keyword evidence="17" id="KW-1185">Reference proteome</keyword>
<evidence type="ECO:0000256" key="2">
    <source>
        <dbReference type="ARBA" id="ARBA00004319"/>
    </source>
</evidence>
<dbReference type="Gene3D" id="3.90.550.10">
    <property type="entry name" value="Spore Coat Polysaccharide Biosynthesis Protein SpsA, Chain A"/>
    <property type="match status" value="1"/>
</dbReference>
<protein>
    <submittedName>
        <fullName evidence="16">Glycosyltransferase family 24 protein</fullName>
    </submittedName>
</protein>
<dbReference type="Pfam" id="PF18403">
    <property type="entry name" value="Thioredoxin_15"/>
    <property type="match status" value="1"/>
</dbReference>
<dbReference type="Pfam" id="PF18402">
    <property type="entry name" value="Thioredoxin_14"/>
    <property type="match status" value="1"/>
</dbReference>
<proteinExistence type="inferred from homology"/>
<dbReference type="InterPro" id="IPR029044">
    <property type="entry name" value="Nucleotide-diphossugar_trans"/>
</dbReference>
<reference evidence="16 17" key="1">
    <citation type="submission" date="2014-04" db="EMBL/GenBank/DDBJ databases">
        <authorList>
            <consortium name="DOE Joint Genome Institute"/>
            <person name="Kuo A."/>
            <person name="Zuccaro A."/>
            <person name="Kohler A."/>
            <person name="Nagy L.G."/>
            <person name="Floudas D."/>
            <person name="Copeland A."/>
            <person name="Barry K.W."/>
            <person name="Cichocki N."/>
            <person name="Veneault-Fourrey C."/>
            <person name="LaButti K."/>
            <person name="Lindquist E.A."/>
            <person name="Lipzen A."/>
            <person name="Lundell T."/>
            <person name="Morin E."/>
            <person name="Murat C."/>
            <person name="Sun H."/>
            <person name="Tunlid A."/>
            <person name="Henrissat B."/>
            <person name="Grigoriev I.V."/>
            <person name="Hibbett D.S."/>
            <person name="Martin F."/>
            <person name="Nordberg H.P."/>
            <person name="Cantor M.N."/>
            <person name="Hua S.X."/>
        </authorList>
    </citation>
    <scope>NUCLEOTIDE SEQUENCE [LARGE SCALE GENOMIC DNA]</scope>
    <source>
        <strain evidence="16 17">MAFF 305830</strain>
    </source>
</reference>
<dbReference type="UniPathway" id="UPA00378"/>
<keyword evidence="7" id="KW-0256">Endoplasmic reticulum</keyword>
<dbReference type="InterPro" id="IPR040693">
    <property type="entry name" value="UGGT_TRXL_1"/>
</dbReference>
<feature type="chain" id="PRO_5002161177" evidence="10">
    <location>
        <begin position="23"/>
        <end position="1576"/>
    </location>
</feature>
<evidence type="ECO:0000256" key="7">
    <source>
        <dbReference type="ARBA" id="ARBA00022824"/>
    </source>
</evidence>
<feature type="domain" description="UGGT thioredoxin-like" evidence="12">
    <location>
        <begin position="319"/>
        <end position="446"/>
    </location>
</feature>
<dbReference type="Proteomes" id="UP000054097">
    <property type="component" value="Unassembled WGS sequence"/>
</dbReference>
<dbReference type="GO" id="GO:0018279">
    <property type="term" value="P:protein N-linked glycosylation via asparagine"/>
    <property type="evidence" value="ECO:0007669"/>
    <property type="project" value="TreeGrafter"/>
</dbReference>
<dbReference type="HOGENOM" id="CLU_002668_1_0_1"/>
<feature type="region of interest" description="Disordered" evidence="9">
    <location>
        <begin position="1549"/>
        <end position="1576"/>
    </location>
</feature>
<dbReference type="InterPro" id="IPR009448">
    <property type="entry name" value="UDP-g_GGtrans"/>
</dbReference>
<comment type="pathway">
    <text evidence="3">Protein modification; protein glycosylation.</text>
</comment>
<evidence type="ECO:0000256" key="6">
    <source>
        <dbReference type="ARBA" id="ARBA00022729"/>
    </source>
</evidence>
<evidence type="ECO:0000256" key="8">
    <source>
        <dbReference type="ARBA" id="ARBA00023180"/>
    </source>
</evidence>
<keyword evidence="8" id="KW-0325">Glycoprotein</keyword>
<evidence type="ECO:0000259" key="13">
    <source>
        <dbReference type="Pfam" id="PF18402"/>
    </source>
</evidence>
<feature type="signal peptide" evidence="10">
    <location>
        <begin position="1"/>
        <end position="22"/>
    </location>
</feature>
<comment type="subcellular location">
    <subcellularLocation>
        <location evidence="2">Endoplasmic reticulum lumen</location>
    </subcellularLocation>
</comment>
<evidence type="ECO:0000313" key="17">
    <source>
        <dbReference type="Proteomes" id="UP000054097"/>
    </source>
</evidence>
<dbReference type="PANTHER" id="PTHR11226">
    <property type="entry name" value="UDP-GLUCOSE GLYCOPROTEIN:GLUCOSYLTRANSFERASE"/>
    <property type="match status" value="1"/>
</dbReference>
<accession>A0A0C3AW64</accession>
<dbReference type="Pfam" id="PF18404">
    <property type="entry name" value="Glyco_transf_24"/>
    <property type="match status" value="1"/>
</dbReference>
<dbReference type="EMBL" id="KN824326">
    <property type="protein sequence ID" value="KIM24224.1"/>
    <property type="molecule type" value="Genomic_DNA"/>
</dbReference>
<feature type="domain" description="Glucosyltransferase 24 catalytic" evidence="15">
    <location>
        <begin position="1259"/>
        <end position="1524"/>
    </location>
</feature>
<evidence type="ECO:0000256" key="9">
    <source>
        <dbReference type="SAM" id="MobiDB-lite"/>
    </source>
</evidence>
<comment type="similarity">
    <text evidence="4">Belongs to the glycosyltransferase 8 family.</text>
</comment>
<feature type="compositionally biased region" description="Basic and acidic residues" evidence="9">
    <location>
        <begin position="1561"/>
        <end position="1576"/>
    </location>
</feature>
<feature type="domain" description="UDP-glucose:glycoprotein glucosyltransferase thioredoxin-like" evidence="14">
    <location>
        <begin position="759"/>
        <end position="939"/>
    </location>
</feature>
<dbReference type="GO" id="GO:0051082">
    <property type="term" value="F:unfolded protein binding"/>
    <property type="evidence" value="ECO:0007669"/>
    <property type="project" value="TreeGrafter"/>
</dbReference>
<evidence type="ECO:0000259" key="14">
    <source>
        <dbReference type="Pfam" id="PF18403"/>
    </source>
</evidence>
<organism evidence="16 17">
    <name type="scientific">Serendipita vermifera MAFF 305830</name>
    <dbReference type="NCBI Taxonomy" id="933852"/>
    <lineage>
        <taxon>Eukaryota</taxon>
        <taxon>Fungi</taxon>
        <taxon>Dikarya</taxon>
        <taxon>Basidiomycota</taxon>
        <taxon>Agaricomycotina</taxon>
        <taxon>Agaricomycetes</taxon>
        <taxon>Sebacinales</taxon>
        <taxon>Serendipitaceae</taxon>
        <taxon>Serendipita</taxon>
    </lineage>
</organism>
<dbReference type="OrthoDB" id="3262888at2759"/>
<dbReference type="FunFam" id="3.90.550.10:FF:000065">
    <property type="entry name" value="UDP-glucose:glycoprotein glucosyltransferase, putative"/>
    <property type="match status" value="1"/>
</dbReference>
<reference evidence="17" key="2">
    <citation type="submission" date="2015-01" db="EMBL/GenBank/DDBJ databases">
        <title>Evolutionary Origins and Diversification of the Mycorrhizal Mutualists.</title>
        <authorList>
            <consortium name="DOE Joint Genome Institute"/>
            <consortium name="Mycorrhizal Genomics Consortium"/>
            <person name="Kohler A."/>
            <person name="Kuo A."/>
            <person name="Nagy L.G."/>
            <person name="Floudas D."/>
            <person name="Copeland A."/>
            <person name="Barry K.W."/>
            <person name="Cichocki N."/>
            <person name="Veneault-Fourrey C."/>
            <person name="LaButti K."/>
            <person name="Lindquist E.A."/>
            <person name="Lipzen A."/>
            <person name="Lundell T."/>
            <person name="Morin E."/>
            <person name="Murat C."/>
            <person name="Riley R."/>
            <person name="Ohm R."/>
            <person name="Sun H."/>
            <person name="Tunlid A."/>
            <person name="Henrissat B."/>
            <person name="Grigoriev I.V."/>
            <person name="Hibbett D.S."/>
            <person name="Martin F."/>
        </authorList>
    </citation>
    <scope>NUCLEOTIDE SEQUENCE [LARGE SCALE GENOMIC DNA]</scope>
    <source>
        <strain evidence="17">MAFF 305830</strain>
    </source>
</reference>
<evidence type="ECO:0000259" key="11">
    <source>
        <dbReference type="Pfam" id="PF18400"/>
    </source>
</evidence>
<dbReference type="InterPro" id="IPR040694">
    <property type="entry name" value="UGGT_TRXL_2"/>
</dbReference>
<dbReference type="PANTHER" id="PTHR11226:SF0">
    <property type="entry name" value="UDP-GLUCOSE:GLYCOPROTEIN GLUCOSYLTRANSFERASE"/>
    <property type="match status" value="1"/>
</dbReference>
<dbReference type="InterPro" id="IPR040525">
    <property type="entry name" value="UGGT_TRXL_4"/>
</dbReference>
<evidence type="ECO:0000259" key="15">
    <source>
        <dbReference type="Pfam" id="PF18404"/>
    </source>
</evidence>
<sequence length="1576" mass="177184">MAPSTGIFAFLTACSSITLVTASVPVTVGLRSSWPAHNLLLEILETAAIDQPSRFFPLVDILTSPDAFPSPLARLSPEAIHQASLEIAQKQGYLADDSALRAFELALALHVSSPKLEAFYQYYEDRNLDRLPPPTGYLVEECASWVDWYGSRLCSSDDLRGVLSREGLEDGKNTTILPKRTKLLPFDHVFPEPESTLFTPPRTAIMYADVSSPNFRDLHEYLMASATTLPPKIQYVFRHVPPPKVTQGSPKREYLTGYGVGLDLKKTDYLALDDRRASTGGTTGDLIEASAEEAPRVDIIRDLLDALPLPENYDALNSTAPLTKDEFKYLGVQAAQLIVGSPNPIDTLMQLSEDFPRYATELARKLDMDGNMQLEMMKISRAIPRGASMAWINGKVIENVDEFNPFNVLNLLRAERSNVDALTSLGLTPGQAIEVMTGRPVYESFSQGNVLDGIFDVTDREEGGDVIFWLNDLEKDKRYGGWPTAIEAISTQIYPGSFHSLAINLWNVVMAVDLSNRESLIWIFQHVSNIINRSFPFHWGIVPLLDTPEAEKAARVFYYVYRHYGPKETMDFIRSLIAAQPEGESVDFLITNAFFNNLGINVLPLLKIELDQSVSHDYDTVIAGQEPHSIEQLEKARKWAKRIDVQAKKDQLGHAFFNGKHYPLDINFLGQLQQVCGAQTAYLQGEVQTGRLSSQSGVDMSTYFYDLPTTPKRRNRYLFPDADSSPLRVQRLDTLFRGAGFEYPYRDFIYPVAAETSAPLTVTTWIVGDMDHPSTTDLVNEALLALSQQKDFRLGFIHAPKVLPMSDATNTPRQSTILQQLSGHFDPISAEEMIDILKNGAQDPVKSREYLQFCMSGQLLAREIGLKPGEKAIIVNGRIIGPVTADVFKAEDFVPLIAYERQRRVDPLTKALDDAGFSASSLDRAKYADLTATAASIVAAIHIPDPTEEGLLQMPMRPRQRGYRLLDTKHAKTTHGTEATSTYHIAAIFDPVSETAQKWSSLLKWLSTLDSVYMEIYLVSDQTKEELPLKRFYRSSLRDRLAFDEAGEEVPAMVRFDRLPEEPIYTLAMEVPSSWLVRPRESEHDLDNIHLASLSPSERAVGVKAIFDLDFLVIEGHAREPASRSSPRGLQLQLVNHEFTPVADTLVVENLGYFQFKAKPGVFQLEIMKGRGEDIFMIESVGNAGWDSPPVNSDAGAQVTLTSFEGLTLYPRFKRHQGQTDSDVLRPRREGFISNAVQRVVSALSTWIQPPPVAQQADINIFTVASGHLYERFASIMILSVMKNTNSTVKFWFIENFLSPAFLEFIPHLAEQYKFQYELVTYKWPSWLRSQREKQRVIWGYKILFLDVLFPMDLKKVIFVDADQIVRADLQELVDLDLQGAPYGYTPMGDDNTDMEGFRFWKTGYWKDFLRGRPYHISALYVIDLVKFRQLAAGDRLRGHYQQLSADPHSLANLDQDLPNNMQAEVPIFSLDKDWLWCETWCSKDRLDKAKTIDLCQNPLTKEPKLSRARQIPEWSQYDAEIAKFARQLMIDGKIGSNALGAEVDALAGEKATPSAEGSAADEKVEEKPVTPHDEL</sequence>
<feature type="domain" description="UGGT thioredoxin-like" evidence="11">
    <location>
        <begin position="39"/>
        <end position="244"/>
    </location>
</feature>
<dbReference type="InterPro" id="IPR040497">
    <property type="entry name" value="Glyco_transf_24"/>
</dbReference>
<keyword evidence="6 10" id="KW-0732">Signal</keyword>
<evidence type="ECO:0000256" key="10">
    <source>
        <dbReference type="SAM" id="SignalP"/>
    </source>
</evidence>
<keyword evidence="5 16" id="KW-0808">Transferase</keyword>
<evidence type="ECO:0000256" key="4">
    <source>
        <dbReference type="ARBA" id="ARBA00006351"/>
    </source>
</evidence>
<feature type="domain" description="UGGT thioredoxin-like" evidence="13">
    <location>
        <begin position="455"/>
        <end position="718"/>
    </location>
</feature>
<comment type="cofactor">
    <cofactor evidence="1">
        <name>Ca(2+)</name>
        <dbReference type="ChEBI" id="CHEBI:29108"/>
    </cofactor>
</comment>
<name>A0A0C3AW64_SERVB</name>
<dbReference type="Pfam" id="PF06427">
    <property type="entry name" value="UDP-g_GGTase"/>
    <property type="match status" value="1"/>
</dbReference>
<dbReference type="GO" id="GO:0005788">
    <property type="term" value="C:endoplasmic reticulum lumen"/>
    <property type="evidence" value="ECO:0007669"/>
    <property type="project" value="UniProtKB-SubCell"/>
</dbReference>
<dbReference type="InterPro" id="IPR040692">
    <property type="entry name" value="UGGT_TRXL_3"/>
</dbReference>
<dbReference type="Pfam" id="PF18400">
    <property type="entry name" value="Thioredoxin_12"/>
    <property type="match status" value="1"/>
</dbReference>
<evidence type="ECO:0000313" key="16">
    <source>
        <dbReference type="EMBL" id="KIM24224.1"/>
    </source>
</evidence>
<dbReference type="CDD" id="cd06432">
    <property type="entry name" value="GT8_HUGT1_C_like"/>
    <property type="match status" value="1"/>
</dbReference>
<dbReference type="Pfam" id="PF18401">
    <property type="entry name" value="Thioredoxin_13"/>
    <property type="match status" value="1"/>
</dbReference>
<evidence type="ECO:0000256" key="3">
    <source>
        <dbReference type="ARBA" id="ARBA00004922"/>
    </source>
</evidence>
<evidence type="ECO:0000256" key="5">
    <source>
        <dbReference type="ARBA" id="ARBA00022679"/>
    </source>
</evidence>
<evidence type="ECO:0000259" key="12">
    <source>
        <dbReference type="Pfam" id="PF18401"/>
    </source>
</evidence>
<evidence type="ECO:0000256" key="1">
    <source>
        <dbReference type="ARBA" id="ARBA00001913"/>
    </source>
</evidence>
<dbReference type="GO" id="GO:0003980">
    <property type="term" value="F:UDP-glucose:glycoprotein glucosyltransferase activity"/>
    <property type="evidence" value="ECO:0007669"/>
    <property type="project" value="InterPro"/>
</dbReference>